<evidence type="ECO:0000313" key="7">
    <source>
        <dbReference type="EMBL" id="ONG48090.1"/>
    </source>
</evidence>
<sequence>MATSTTAINTTPAIAATSAPTAQLSNTSNADFDRFLKLLTAQMKYQDPMDPTDPTQFVAQLAQFSQVEQQTKTNALLQGIADALAGNGKLSENAALLGKSVKTEASTLTVPEGGGSVPITVDVSATGLKNLRLEVLDARSDVLRRINLNAGTTDLSFDGKDGNGNPLAAGQYTVRVVGEDDANKRTTAGTVTVAGKVTEVRRDSSGGYNLVLDTGAVVSAADVTRLGS</sequence>
<feature type="domain" description="FlgD/Vpr Ig-like" evidence="6">
    <location>
        <begin position="113"/>
        <end position="180"/>
    </location>
</feature>
<dbReference type="RefSeq" id="WP_076959501.1">
    <property type="nucleotide sequence ID" value="NZ_MLCO01000252.1"/>
</dbReference>
<accession>A0A1V2GWY2</accession>
<keyword evidence="7" id="KW-0282">Flagellum</keyword>
<evidence type="ECO:0000313" key="8">
    <source>
        <dbReference type="Proteomes" id="UP000188879"/>
    </source>
</evidence>
<evidence type="ECO:0000256" key="1">
    <source>
        <dbReference type="ARBA" id="ARBA00010577"/>
    </source>
</evidence>
<keyword evidence="7" id="KW-0969">Cilium</keyword>
<evidence type="ECO:0000256" key="3">
    <source>
        <dbReference type="ARBA" id="ARBA00022795"/>
    </source>
</evidence>
<reference evidence="7 8" key="1">
    <citation type="submission" date="2016-10" db="EMBL/GenBank/DDBJ databases">
        <title>Draft Genome sequence of Roseomonas sp. strain M3.</title>
        <authorList>
            <person name="Subhash Y."/>
            <person name="Lee S."/>
        </authorList>
    </citation>
    <scope>NUCLEOTIDE SEQUENCE [LARGE SCALE GENOMIC DNA]</scope>
    <source>
        <strain evidence="7 8">M3</strain>
    </source>
</reference>
<dbReference type="Proteomes" id="UP000188879">
    <property type="component" value="Unassembled WGS sequence"/>
</dbReference>
<dbReference type="Gene3D" id="2.30.30.910">
    <property type="match status" value="1"/>
</dbReference>
<keyword evidence="3 5" id="KW-1005">Bacterial flagellum biogenesis</keyword>
<evidence type="ECO:0000256" key="5">
    <source>
        <dbReference type="RuleBase" id="RU362076"/>
    </source>
</evidence>
<evidence type="ECO:0000256" key="2">
    <source>
        <dbReference type="ARBA" id="ARBA00016013"/>
    </source>
</evidence>
<protein>
    <recommendedName>
        <fullName evidence="2 5">Basal-body rod modification protein FlgD</fullName>
    </recommendedName>
</protein>
<evidence type="ECO:0000259" key="6">
    <source>
        <dbReference type="Pfam" id="PF13860"/>
    </source>
</evidence>
<dbReference type="AlphaFoldDB" id="A0A1V2GWY2"/>
<dbReference type="GO" id="GO:0044781">
    <property type="term" value="P:bacterial-type flagellum organization"/>
    <property type="evidence" value="ECO:0007669"/>
    <property type="project" value="UniProtKB-UniRule"/>
</dbReference>
<comment type="caution">
    <text evidence="7">The sequence shown here is derived from an EMBL/GenBank/DDBJ whole genome shotgun (WGS) entry which is preliminary data.</text>
</comment>
<dbReference type="InterPro" id="IPR025965">
    <property type="entry name" value="FlgD/Vpr_Ig-like"/>
</dbReference>
<comment type="function">
    <text evidence="4 5">Required for flagellar hook formation. May act as a scaffolding protein.</text>
</comment>
<gene>
    <name evidence="7" type="ORF">BKE38_22325</name>
</gene>
<dbReference type="Pfam" id="PF03963">
    <property type="entry name" value="FlgD"/>
    <property type="match status" value="1"/>
</dbReference>
<comment type="similarity">
    <text evidence="1 5">Belongs to the FlgD family.</text>
</comment>
<keyword evidence="7" id="KW-0966">Cell projection</keyword>
<dbReference type="Gene3D" id="2.60.40.4070">
    <property type="match status" value="1"/>
</dbReference>
<dbReference type="EMBL" id="MLCO01000252">
    <property type="protein sequence ID" value="ONG48090.1"/>
    <property type="molecule type" value="Genomic_DNA"/>
</dbReference>
<proteinExistence type="inferred from homology"/>
<dbReference type="InterPro" id="IPR005648">
    <property type="entry name" value="FlgD"/>
</dbReference>
<dbReference type="Pfam" id="PF13860">
    <property type="entry name" value="FlgD_ig"/>
    <property type="match status" value="1"/>
</dbReference>
<keyword evidence="8" id="KW-1185">Reference proteome</keyword>
<evidence type="ECO:0000256" key="4">
    <source>
        <dbReference type="ARBA" id="ARBA00024746"/>
    </source>
</evidence>
<name>A0A1V2GWY2_9PROT</name>
<organism evidence="7 8">
    <name type="scientific">Teichococcus deserti</name>
    <dbReference type="NCBI Taxonomy" id="1817963"/>
    <lineage>
        <taxon>Bacteria</taxon>
        <taxon>Pseudomonadati</taxon>
        <taxon>Pseudomonadota</taxon>
        <taxon>Alphaproteobacteria</taxon>
        <taxon>Acetobacterales</taxon>
        <taxon>Roseomonadaceae</taxon>
        <taxon>Roseomonas</taxon>
    </lineage>
</organism>
<dbReference type="OrthoDB" id="9785233at2"/>